<dbReference type="Gene3D" id="3.30.200.20">
    <property type="entry name" value="Phosphorylase Kinase, domain 1"/>
    <property type="match status" value="1"/>
</dbReference>
<dbReference type="Pfam" id="PF08276">
    <property type="entry name" value="PAN_2"/>
    <property type="match status" value="1"/>
</dbReference>
<organism evidence="17">
    <name type="scientific">Anthurium amnicola</name>
    <dbReference type="NCBI Taxonomy" id="1678845"/>
    <lineage>
        <taxon>Eukaryota</taxon>
        <taxon>Viridiplantae</taxon>
        <taxon>Streptophyta</taxon>
        <taxon>Embryophyta</taxon>
        <taxon>Tracheophyta</taxon>
        <taxon>Spermatophyta</taxon>
        <taxon>Magnoliopsida</taxon>
        <taxon>Liliopsida</taxon>
        <taxon>Araceae</taxon>
        <taxon>Pothoideae</taxon>
        <taxon>Potheae</taxon>
        <taxon>Anthurium</taxon>
    </lineage>
</organism>
<dbReference type="InterPro" id="IPR008271">
    <property type="entry name" value="Ser/Thr_kinase_AS"/>
</dbReference>
<evidence type="ECO:0000256" key="11">
    <source>
        <dbReference type="ARBA" id="ARBA00048679"/>
    </source>
</evidence>
<dbReference type="InterPro" id="IPR011009">
    <property type="entry name" value="Kinase-like_dom_sf"/>
</dbReference>
<evidence type="ECO:0000256" key="2">
    <source>
        <dbReference type="ARBA" id="ARBA00022527"/>
    </source>
</evidence>
<evidence type="ECO:0000256" key="12">
    <source>
        <dbReference type="PROSITE-ProRule" id="PRU00076"/>
    </source>
</evidence>
<dbReference type="Pfam" id="PF00954">
    <property type="entry name" value="S_locus_glycop"/>
    <property type="match status" value="1"/>
</dbReference>
<dbReference type="InterPro" id="IPR001245">
    <property type="entry name" value="Ser-Thr/Tyr_kinase_cat_dom"/>
</dbReference>
<dbReference type="InterPro" id="IPR000719">
    <property type="entry name" value="Prot_kinase_dom"/>
</dbReference>
<keyword evidence="17" id="KW-0675">Receptor</keyword>
<keyword evidence="9" id="KW-0325">Glycoprotein</keyword>
<evidence type="ECO:0000256" key="7">
    <source>
        <dbReference type="ARBA" id="ARBA00022840"/>
    </source>
</evidence>
<keyword evidence="13" id="KW-1133">Transmembrane helix</keyword>
<keyword evidence="4" id="KW-0732">Signal</keyword>
<evidence type="ECO:0000256" key="13">
    <source>
        <dbReference type="SAM" id="Phobius"/>
    </source>
</evidence>
<evidence type="ECO:0000256" key="9">
    <source>
        <dbReference type="ARBA" id="ARBA00023180"/>
    </source>
</evidence>
<dbReference type="PROSITE" id="PS50948">
    <property type="entry name" value="PAN"/>
    <property type="match status" value="1"/>
</dbReference>
<evidence type="ECO:0000256" key="5">
    <source>
        <dbReference type="ARBA" id="ARBA00022741"/>
    </source>
</evidence>
<evidence type="ECO:0000259" key="16">
    <source>
        <dbReference type="PROSITE" id="PS50948"/>
    </source>
</evidence>
<evidence type="ECO:0000256" key="8">
    <source>
        <dbReference type="ARBA" id="ARBA00023157"/>
    </source>
</evidence>
<proteinExistence type="predicted"/>
<keyword evidence="3" id="KW-0808">Transferase</keyword>
<dbReference type="PANTHER" id="PTHR27002">
    <property type="entry name" value="RECEPTOR-LIKE SERINE/THREONINE-PROTEIN KINASE SD1-8"/>
    <property type="match status" value="1"/>
</dbReference>
<keyword evidence="13" id="KW-0812">Transmembrane</keyword>
<comment type="catalytic activity">
    <reaction evidence="11">
        <text>L-seryl-[protein] + ATP = O-phospho-L-seryl-[protein] + ADP + H(+)</text>
        <dbReference type="Rhea" id="RHEA:17989"/>
        <dbReference type="Rhea" id="RHEA-COMP:9863"/>
        <dbReference type="Rhea" id="RHEA-COMP:11604"/>
        <dbReference type="ChEBI" id="CHEBI:15378"/>
        <dbReference type="ChEBI" id="CHEBI:29999"/>
        <dbReference type="ChEBI" id="CHEBI:30616"/>
        <dbReference type="ChEBI" id="CHEBI:83421"/>
        <dbReference type="ChEBI" id="CHEBI:456216"/>
        <dbReference type="EC" id="2.7.11.1"/>
    </reaction>
</comment>
<dbReference type="CDD" id="cd01098">
    <property type="entry name" value="PAN_AP_plant"/>
    <property type="match status" value="1"/>
</dbReference>
<accession>A0A1D1Y9Q8</accession>
<dbReference type="PANTHER" id="PTHR27002:SF925">
    <property type="entry name" value="RECEPTOR-LIKE SERINE_THREONINE-PROTEIN KINASE"/>
    <property type="match status" value="1"/>
</dbReference>
<keyword evidence="7" id="KW-0067">ATP-binding</keyword>
<keyword evidence="8" id="KW-1015">Disulfide bond</keyword>
<feature type="domain" description="Protein kinase" evidence="14">
    <location>
        <begin position="372"/>
        <end position="658"/>
    </location>
</feature>
<dbReference type="InterPro" id="IPR000742">
    <property type="entry name" value="EGF"/>
</dbReference>
<gene>
    <name evidence="17" type="primary">SD18_5</name>
    <name evidence="17" type="ORF">g.127417</name>
</gene>
<keyword evidence="6 17" id="KW-0418">Kinase</keyword>
<dbReference type="InterPro" id="IPR000858">
    <property type="entry name" value="S_locus_glycoprot_dom"/>
</dbReference>
<comment type="catalytic activity">
    <reaction evidence="10">
        <text>L-threonyl-[protein] + ATP = O-phospho-L-threonyl-[protein] + ADP + H(+)</text>
        <dbReference type="Rhea" id="RHEA:46608"/>
        <dbReference type="Rhea" id="RHEA-COMP:11060"/>
        <dbReference type="Rhea" id="RHEA-COMP:11605"/>
        <dbReference type="ChEBI" id="CHEBI:15378"/>
        <dbReference type="ChEBI" id="CHEBI:30013"/>
        <dbReference type="ChEBI" id="CHEBI:30616"/>
        <dbReference type="ChEBI" id="CHEBI:61977"/>
        <dbReference type="ChEBI" id="CHEBI:456216"/>
        <dbReference type="EC" id="2.7.11.1"/>
    </reaction>
</comment>
<evidence type="ECO:0000256" key="4">
    <source>
        <dbReference type="ARBA" id="ARBA00022729"/>
    </source>
</evidence>
<dbReference type="PROSITE" id="PS00108">
    <property type="entry name" value="PROTEIN_KINASE_ST"/>
    <property type="match status" value="1"/>
</dbReference>
<name>A0A1D1Y9Q8_9ARAE</name>
<dbReference type="InterPro" id="IPR003609">
    <property type="entry name" value="Pan_app"/>
</dbReference>
<dbReference type="CDD" id="cd14066">
    <property type="entry name" value="STKc_IRAK"/>
    <property type="match status" value="1"/>
</dbReference>
<feature type="domain" description="EGF-like" evidence="15">
    <location>
        <begin position="138"/>
        <end position="176"/>
    </location>
</feature>
<feature type="non-terminal residue" evidence="17">
    <location>
        <position position="1"/>
    </location>
</feature>
<dbReference type="Pfam" id="PF07714">
    <property type="entry name" value="PK_Tyr_Ser-Thr"/>
    <property type="match status" value="1"/>
</dbReference>
<reference evidence="17" key="1">
    <citation type="submission" date="2015-07" db="EMBL/GenBank/DDBJ databases">
        <title>Transcriptome Assembly of Anthurium amnicola.</title>
        <authorList>
            <person name="Suzuki J."/>
        </authorList>
    </citation>
    <scope>NUCLEOTIDE SEQUENCE</scope>
</reference>
<evidence type="ECO:0000256" key="1">
    <source>
        <dbReference type="ARBA" id="ARBA00012513"/>
    </source>
</evidence>
<sequence length="672" mass="76003">SFDHPTDTLLPRMKLRSNFSTGEGLRLTSWRGRTDPSLGEFVYTLDPKTSLQLYIMKGSEVYWRGTVWNGSMYIVTQVGNLSSVYIQTVDASDDEIYWTFTMTDSSLPARYVLDQMGRLSFFFWDARVQDWTLTGSLPTRPCDFYNRCGPSGSCVYTLGNSPVCKCLDGFVPRNPKDWEMGNFTGGCVRRILLRCDGTDRFVKFGGMKLPDQFSVIWNKSAMQCEAECSAACRCQAYAYANFSSLNRTGSRCLLWRGEMIDLGQIPVFSEDLYVRLHASGQDNNTVLGHTSSNRHKGFIKIILPILSIALFLVGICCYFLIKRIKSQVDKRKTRKLLLLEDLNFSNALGCEKEISDVPLLDFKSLKAATSNFCSANKLGEGGFGPVYKGKLLSGHEIAVKRLSKRSSQGCQEFANEVRLIANLQHKNLVRLLGWCAHKDEKILIYEYMPNKSLDKFIFDTARSMDLTWEKRFRIIEGIANGLLYLHEYSRMRVIHRDLKTSNILLDSEMNPKISDFGLARIFKTNQTEANTGNVVGTYGYMSPEYALNGIFSEKSDVFSFGVILLELITGKRSTGFYAYRNSLNLLGYAWQMWEEGRALELQDLSMGDSVQTSEVLKCIQLGLLCIQEDASDRPTMSSIVSILSNENCTLPVPKQPAFAIGKHSYRFLPFSH</sequence>
<dbReference type="FunFam" id="1.10.510.10:FF:000060">
    <property type="entry name" value="G-type lectin S-receptor-like serine/threonine-protein kinase"/>
    <property type="match status" value="1"/>
</dbReference>
<dbReference type="FunFam" id="3.30.200.20:FF:000195">
    <property type="entry name" value="G-type lectin S-receptor-like serine/threonine-protein kinase"/>
    <property type="match status" value="1"/>
</dbReference>
<dbReference type="EMBL" id="GDJX01016565">
    <property type="protein sequence ID" value="JAT51371.1"/>
    <property type="molecule type" value="Transcribed_RNA"/>
</dbReference>
<evidence type="ECO:0000256" key="10">
    <source>
        <dbReference type="ARBA" id="ARBA00047899"/>
    </source>
</evidence>
<evidence type="ECO:0000313" key="17">
    <source>
        <dbReference type="EMBL" id="JAT51371.1"/>
    </source>
</evidence>
<keyword evidence="13" id="KW-0472">Membrane</keyword>
<comment type="caution">
    <text evidence="12">Lacks conserved residue(s) required for the propagation of feature annotation.</text>
</comment>
<dbReference type="GO" id="GO:0048544">
    <property type="term" value="P:recognition of pollen"/>
    <property type="evidence" value="ECO:0007669"/>
    <property type="project" value="InterPro"/>
</dbReference>
<keyword evidence="5" id="KW-0547">Nucleotide-binding</keyword>
<dbReference type="AlphaFoldDB" id="A0A1D1Y9Q8"/>
<dbReference type="PROSITE" id="PS50011">
    <property type="entry name" value="PROTEIN_KINASE_DOM"/>
    <property type="match status" value="1"/>
</dbReference>
<keyword evidence="2" id="KW-0723">Serine/threonine-protein kinase</keyword>
<evidence type="ECO:0000259" key="15">
    <source>
        <dbReference type="PROSITE" id="PS50026"/>
    </source>
</evidence>
<evidence type="ECO:0000256" key="3">
    <source>
        <dbReference type="ARBA" id="ARBA00022679"/>
    </source>
</evidence>
<feature type="transmembrane region" description="Helical" evidence="13">
    <location>
        <begin position="301"/>
        <end position="321"/>
    </location>
</feature>
<protein>
    <recommendedName>
        <fullName evidence="1">non-specific serine/threonine protein kinase</fullName>
        <ecNumber evidence="1">2.7.11.1</ecNumber>
    </recommendedName>
</protein>
<evidence type="ECO:0000256" key="6">
    <source>
        <dbReference type="ARBA" id="ARBA00022777"/>
    </source>
</evidence>
<keyword evidence="12" id="KW-0245">EGF-like domain</keyword>
<dbReference type="SMART" id="SM00473">
    <property type="entry name" value="PAN_AP"/>
    <property type="match status" value="1"/>
</dbReference>
<dbReference type="EC" id="2.7.11.1" evidence="1"/>
<dbReference type="SUPFAM" id="SSF56112">
    <property type="entry name" value="Protein kinase-like (PK-like)"/>
    <property type="match status" value="1"/>
</dbReference>
<dbReference type="GO" id="GO:0005524">
    <property type="term" value="F:ATP binding"/>
    <property type="evidence" value="ECO:0007669"/>
    <property type="project" value="UniProtKB-KW"/>
</dbReference>
<feature type="domain" description="Apple" evidence="16">
    <location>
        <begin position="195"/>
        <end position="278"/>
    </location>
</feature>
<dbReference type="GO" id="GO:0004674">
    <property type="term" value="F:protein serine/threonine kinase activity"/>
    <property type="evidence" value="ECO:0007669"/>
    <property type="project" value="UniProtKB-KW"/>
</dbReference>
<dbReference type="GO" id="GO:0005886">
    <property type="term" value="C:plasma membrane"/>
    <property type="evidence" value="ECO:0007669"/>
    <property type="project" value="TreeGrafter"/>
</dbReference>
<dbReference type="SMART" id="SM00220">
    <property type="entry name" value="S_TKc"/>
    <property type="match status" value="1"/>
</dbReference>
<dbReference type="PROSITE" id="PS50026">
    <property type="entry name" value="EGF_3"/>
    <property type="match status" value="1"/>
</dbReference>
<evidence type="ECO:0000259" key="14">
    <source>
        <dbReference type="PROSITE" id="PS50011"/>
    </source>
</evidence>
<dbReference type="Gene3D" id="1.10.510.10">
    <property type="entry name" value="Transferase(Phosphotransferase) domain 1"/>
    <property type="match status" value="1"/>
</dbReference>